<evidence type="ECO:0000313" key="5">
    <source>
        <dbReference type="Proteomes" id="UP000223968"/>
    </source>
</evidence>
<evidence type="ECO:0000256" key="1">
    <source>
        <dbReference type="ARBA" id="ARBA00006336"/>
    </source>
</evidence>
<dbReference type="PANTHER" id="PTHR43559:SF3">
    <property type="entry name" value="HYDROLASE YCAC-RELATED"/>
    <property type="match status" value="1"/>
</dbReference>
<dbReference type="PANTHER" id="PTHR43559">
    <property type="entry name" value="HYDROLASE YCAC-RELATED"/>
    <property type="match status" value="1"/>
</dbReference>
<dbReference type="EMBL" id="PDNB01000078">
    <property type="protein sequence ID" value="PGH11053.1"/>
    <property type="molecule type" value="Genomic_DNA"/>
</dbReference>
<feature type="domain" description="Isochorismatase-like" evidence="3">
    <location>
        <begin position="63"/>
        <end position="178"/>
    </location>
</feature>
<dbReference type="InterPro" id="IPR036380">
    <property type="entry name" value="Isochorismatase-like_sf"/>
</dbReference>
<dbReference type="InterPro" id="IPR053152">
    <property type="entry name" value="Hydrolase_YcaC-like"/>
</dbReference>
<keyword evidence="5" id="KW-1185">Reference proteome</keyword>
<comment type="similarity">
    <text evidence="1">Belongs to the isochorismatase family.</text>
</comment>
<dbReference type="AlphaFoldDB" id="A0A2B7XQL3"/>
<protein>
    <recommendedName>
        <fullName evidence="3">Isochorismatase-like domain-containing protein</fullName>
    </recommendedName>
</protein>
<dbReference type="Pfam" id="PF00857">
    <property type="entry name" value="Isochorismatase"/>
    <property type="match status" value="1"/>
</dbReference>
<dbReference type="SUPFAM" id="SSF52499">
    <property type="entry name" value="Isochorismatase-like hydrolases"/>
    <property type="match status" value="1"/>
</dbReference>
<name>A0A2B7XQL3_9EURO</name>
<proteinExistence type="inferred from homology"/>
<dbReference type="OrthoDB" id="167809at2759"/>
<reference evidence="4 5" key="1">
    <citation type="submission" date="2017-10" db="EMBL/GenBank/DDBJ databases">
        <title>Comparative genomics in systemic dimorphic fungi from Ajellomycetaceae.</title>
        <authorList>
            <person name="Munoz J.F."/>
            <person name="Mcewen J.G."/>
            <person name="Clay O.K."/>
            <person name="Cuomo C.A."/>
        </authorList>
    </citation>
    <scope>NUCLEOTIDE SEQUENCE [LARGE SCALE GENOMIC DNA]</scope>
    <source>
        <strain evidence="4 5">UAMH5409</strain>
    </source>
</reference>
<keyword evidence="2" id="KW-0732">Signal</keyword>
<dbReference type="Gene3D" id="3.40.50.850">
    <property type="entry name" value="Isochorismatase-like"/>
    <property type="match status" value="1"/>
</dbReference>
<feature type="signal peptide" evidence="2">
    <location>
        <begin position="1"/>
        <end position="19"/>
    </location>
</feature>
<gene>
    <name evidence="4" type="ORF">AJ79_05095</name>
</gene>
<dbReference type="Proteomes" id="UP000223968">
    <property type="component" value="Unassembled WGS sequence"/>
</dbReference>
<organism evidence="4 5">
    <name type="scientific">Helicocarpus griseus UAMH5409</name>
    <dbReference type="NCBI Taxonomy" id="1447875"/>
    <lineage>
        <taxon>Eukaryota</taxon>
        <taxon>Fungi</taxon>
        <taxon>Dikarya</taxon>
        <taxon>Ascomycota</taxon>
        <taxon>Pezizomycotina</taxon>
        <taxon>Eurotiomycetes</taxon>
        <taxon>Eurotiomycetidae</taxon>
        <taxon>Onygenales</taxon>
        <taxon>Ajellomycetaceae</taxon>
        <taxon>Helicocarpus</taxon>
    </lineage>
</organism>
<feature type="chain" id="PRO_5012721978" description="Isochorismatase-like domain-containing protein" evidence="2">
    <location>
        <begin position="20"/>
        <end position="228"/>
    </location>
</feature>
<accession>A0A2B7XQL3</accession>
<sequence length="228" mass="25260">MKLTSYVITALSCVAYVSAWNRLDKNNTVLLIVDHQVGLSQIVQDWSPNEFKNGVLAHAALGKLFNLPTILTSSTDTGPNGPLLKEITDMYPDAPFIRREGEVNAWDNAAFRDAVRATGKRQVIVGGIVTEVCTAFLSLSLVDEGYQVFANAEASGTFNDKTAEDANRRMEKAGVTILNNFAITMDLMRDWRQTPGMNEVLPYIDTYLWPYGLVAQSYMSAMNNDTHL</sequence>
<evidence type="ECO:0000259" key="3">
    <source>
        <dbReference type="Pfam" id="PF00857"/>
    </source>
</evidence>
<evidence type="ECO:0000256" key="2">
    <source>
        <dbReference type="SAM" id="SignalP"/>
    </source>
</evidence>
<evidence type="ECO:0000313" key="4">
    <source>
        <dbReference type="EMBL" id="PGH11053.1"/>
    </source>
</evidence>
<comment type="caution">
    <text evidence="4">The sequence shown here is derived from an EMBL/GenBank/DDBJ whole genome shotgun (WGS) entry which is preliminary data.</text>
</comment>
<dbReference type="InterPro" id="IPR000868">
    <property type="entry name" value="Isochorismatase-like_dom"/>
</dbReference>